<proteinExistence type="predicted"/>
<evidence type="ECO:0000313" key="2">
    <source>
        <dbReference type="Proteomes" id="UP001221757"/>
    </source>
</evidence>
<accession>A0AAD7DTQ0</accession>
<gene>
    <name evidence="1" type="ORF">B0H17DRAFT_1261183</name>
</gene>
<sequence length="261" mass="28808">MSANRSVSLGSTNARRKPVRLMWKTEDNDIDSVEDVDGVLKVLPPWSPFQVSLSCVVILNGTGFLFVASRLGAVNLYVYPELDLQTPVARRGIRVSSGIGHLLPKRLVGRKGVAMRKRGGEMVEEREEARHRSLFGTDSWLDAELKLRGMPAIFCILEYIPGPTLDRVAKAAIDEKEIQDLFNLGLEAVREITFAGLLLPDVRGPNFILTGPPGSERMIRIDLGNATCVKLLPLAVKIRGRCSWTTWLVAIRTSTDVAIGF</sequence>
<evidence type="ECO:0000313" key="1">
    <source>
        <dbReference type="EMBL" id="KAJ7698089.1"/>
    </source>
</evidence>
<dbReference type="EMBL" id="JARKIE010000027">
    <property type="protein sequence ID" value="KAJ7698089.1"/>
    <property type="molecule type" value="Genomic_DNA"/>
</dbReference>
<reference evidence="1" key="1">
    <citation type="submission" date="2023-03" db="EMBL/GenBank/DDBJ databases">
        <title>Massive genome expansion in bonnet fungi (Mycena s.s.) driven by repeated elements and novel gene families across ecological guilds.</title>
        <authorList>
            <consortium name="Lawrence Berkeley National Laboratory"/>
            <person name="Harder C.B."/>
            <person name="Miyauchi S."/>
            <person name="Viragh M."/>
            <person name="Kuo A."/>
            <person name="Thoen E."/>
            <person name="Andreopoulos B."/>
            <person name="Lu D."/>
            <person name="Skrede I."/>
            <person name="Drula E."/>
            <person name="Henrissat B."/>
            <person name="Morin E."/>
            <person name="Kohler A."/>
            <person name="Barry K."/>
            <person name="LaButti K."/>
            <person name="Morin E."/>
            <person name="Salamov A."/>
            <person name="Lipzen A."/>
            <person name="Mereny Z."/>
            <person name="Hegedus B."/>
            <person name="Baldrian P."/>
            <person name="Stursova M."/>
            <person name="Weitz H."/>
            <person name="Taylor A."/>
            <person name="Grigoriev I.V."/>
            <person name="Nagy L.G."/>
            <person name="Martin F."/>
            <person name="Kauserud H."/>
        </authorList>
    </citation>
    <scope>NUCLEOTIDE SEQUENCE</scope>
    <source>
        <strain evidence="1">CBHHK067</strain>
    </source>
</reference>
<organism evidence="1 2">
    <name type="scientific">Mycena rosella</name>
    <name type="common">Pink bonnet</name>
    <name type="synonym">Agaricus rosellus</name>
    <dbReference type="NCBI Taxonomy" id="1033263"/>
    <lineage>
        <taxon>Eukaryota</taxon>
        <taxon>Fungi</taxon>
        <taxon>Dikarya</taxon>
        <taxon>Basidiomycota</taxon>
        <taxon>Agaricomycotina</taxon>
        <taxon>Agaricomycetes</taxon>
        <taxon>Agaricomycetidae</taxon>
        <taxon>Agaricales</taxon>
        <taxon>Marasmiineae</taxon>
        <taxon>Mycenaceae</taxon>
        <taxon>Mycena</taxon>
    </lineage>
</organism>
<keyword evidence="2" id="KW-1185">Reference proteome</keyword>
<dbReference type="Proteomes" id="UP001221757">
    <property type="component" value="Unassembled WGS sequence"/>
</dbReference>
<comment type="caution">
    <text evidence="1">The sequence shown here is derived from an EMBL/GenBank/DDBJ whole genome shotgun (WGS) entry which is preliminary data.</text>
</comment>
<protein>
    <recommendedName>
        <fullName evidence="3">Protein kinase domain-containing protein</fullName>
    </recommendedName>
</protein>
<dbReference type="AlphaFoldDB" id="A0AAD7DTQ0"/>
<evidence type="ECO:0008006" key="3">
    <source>
        <dbReference type="Google" id="ProtNLM"/>
    </source>
</evidence>
<name>A0AAD7DTQ0_MYCRO</name>